<dbReference type="PIRSF" id="PIRSF017393">
    <property type="entry name" value="MTase_SAV2177"/>
    <property type="match status" value="1"/>
</dbReference>
<dbReference type="EMBL" id="JAENHO010000004">
    <property type="protein sequence ID" value="MBL7255815.1"/>
    <property type="molecule type" value="Genomic_DNA"/>
</dbReference>
<dbReference type="GO" id="GO:0032259">
    <property type="term" value="P:methylation"/>
    <property type="evidence" value="ECO:0007669"/>
    <property type="project" value="UniProtKB-KW"/>
</dbReference>
<dbReference type="RefSeq" id="WP_202992318.1">
    <property type="nucleotide sequence ID" value="NZ_JAENHO010000004.1"/>
</dbReference>
<sequence>MLVHAGSPPGGSLVNIDVPHTARIWNYWLGGTDNYAADRAVGDQVRQFLPDIVASARADRAFLQRAVRFLAADAGIRQFLDIGAGLPTVNNTHQVARSIAPESRVVYVDNDPLVLTHARALLHGDAEYVDADVRDTGGILETARQTLNFEQPIAVLLLGVLNFVGSDQETYGIVGRLLEAVPPGSYLAVAHPTLEVRPEESAAAARQWNATATPPITLRRKEQMLRWFEGLELLEPGVVTCTQWRPEPGDPAAGTEVYQFGGVARKP</sequence>
<accession>A0ABS1VMD7</accession>
<evidence type="ECO:0000313" key="2">
    <source>
        <dbReference type="Proteomes" id="UP000598996"/>
    </source>
</evidence>
<keyword evidence="2" id="KW-1185">Reference proteome</keyword>
<reference evidence="1 2" key="1">
    <citation type="submission" date="2021-01" db="EMBL/GenBank/DDBJ databases">
        <title>Actinoplanes sp. nov. LDG1-01 isolated from lichen.</title>
        <authorList>
            <person name="Saeng-In P."/>
            <person name="Phongsopitanun W."/>
            <person name="Kanchanasin P."/>
            <person name="Yuki M."/>
            <person name="Kudo T."/>
            <person name="Ohkuma M."/>
            <person name="Tanasupawat S."/>
        </authorList>
    </citation>
    <scope>NUCLEOTIDE SEQUENCE [LARGE SCALE GENOMIC DNA]</scope>
    <source>
        <strain evidence="1 2">LDG1-01</strain>
    </source>
</reference>
<dbReference type="GO" id="GO:0008168">
    <property type="term" value="F:methyltransferase activity"/>
    <property type="evidence" value="ECO:0007669"/>
    <property type="project" value="UniProtKB-KW"/>
</dbReference>
<dbReference type="Pfam" id="PF04672">
    <property type="entry name" value="Methyltransf_19"/>
    <property type="match status" value="1"/>
</dbReference>
<comment type="caution">
    <text evidence="1">The sequence shown here is derived from an EMBL/GenBank/DDBJ whole genome shotgun (WGS) entry which is preliminary data.</text>
</comment>
<dbReference type="SUPFAM" id="SSF53335">
    <property type="entry name" value="S-adenosyl-L-methionine-dependent methyltransferases"/>
    <property type="match status" value="1"/>
</dbReference>
<proteinExistence type="predicted"/>
<name>A0ABS1VMD7_9ACTN</name>
<gene>
    <name evidence="1" type="ORF">JKJ07_16045</name>
</gene>
<organism evidence="1 2">
    <name type="scientific">Paractinoplanes lichenicola</name>
    <dbReference type="NCBI Taxonomy" id="2802976"/>
    <lineage>
        <taxon>Bacteria</taxon>
        <taxon>Bacillati</taxon>
        <taxon>Actinomycetota</taxon>
        <taxon>Actinomycetes</taxon>
        <taxon>Micromonosporales</taxon>
        <taxon>Micromonosporaceae</taxon>
        <taxon>Paractinoplanes</taxon>
    </lineage>
</organism>
<dbReference type="InterPro" id="IPR006764">
    <property type="entry name" value="SAM_dep_MeTrfase_SAV2177_type"/>
</dbReference>
<keyword evidence="1" id="KW-0489">Methyltransferase</keyword>
<protein>
    <submittedName>
        <fullName evidence="1">SAM-dependent methyltransferase</fullName>
    </submittedName>
</protein>
<dbReference type="Gene3D" id="3.40.50.150">
    <property type="entry name" value="Vaccinia Virus protein VP39"/>
    <property type="match status" value="1"/>
</dbReference>
<keyword evidence="1" id="KW-0808">Transferase</keyword>
<evidence type="ECO:0000313" key="1">
    <source>
        <dbReference type="EMBL" id="MBL7255815.1"/>
    </source>
</evidence>
<dbReference type="Proteomes" id="UP000598996">
    <property type="component" value="Unassembled WGS sequence"/>
</dbReference>
<dbReference type="InterPro" id="IPR029063">
    <property type="entry name" value="SAM-dependent_MTases_sf"/>
</dbReference>